<evidence type="ECO:0000313" key="3">
    <source>
        <dbReference type="Proteomes" id="UP001500443"/>
    </source>
</evidence>
<evidence type="ECO:0000313" key="2">
    <source>
        <dbReference type="EMBL" id="GAA1516941.1"/>
    </source>
</evidence>
<protein>
    <submittedName>
        <fullName evidence="2">Uncharacterized protein</fullName>
    </submittedName>
</protein>
<dbReference type="Proteomes" id="UP001500443">
    <property type="component" value="Unassembled WGS sequence"/>
</dbReference>
<proteinExistence type="predicted"/>
<name>A0ABN2AGE0_9ACTN</name>
<keyword evidence="3" id="KW-1185">Reference proteome</keyword>
<dbReference type="EMBL" id="BAAAPF010000608">
    <property type="protein sequence ID" value="GAA1516941.1"/>
    <property type="molecule type" value="Genomic_DNA"/>
</dbReference>
<reference evidence="2 3" key="1">
    <citation type="journal article" date="2019" name="Int. J. Syst. Evol. Microbiol.">
        <title>The Global Catalogue of Microorganisms (GCM) 10K type strain sequencing project: providing services to taxonomists for standard genome sequencing and annotation.</title>
        <authorList>
            <consortium name="The Broad Institute Genomics Platform"/>
            <consortium name="The Broad Institute Genome Sequencing Center for Infectious Disease"/>
            <person name="Wu L."/>
            <person name="Ma J."/>
        </authorList>
    </citation>
    <scope>NUCLEOTIDE SEQUENCE [LARGE SCALE GENOMIC DNA]</scope>
    <source>
        <strain evidence="2 3">JCM 15481</strain>
    </source>
</reference>
<gene>
    <name evidence="2" type="ORF">GCM10009802_67680</name>
</gene>
<evidence type="ECO:0000256" key="1">
    <source>
        <dbReference type="SAM" id="MobiDB-lite"/>
    </source>
</evidence>
<sequence length="65" mass="6956">MRAEPEHAAPASAGDDSVPSEPQLPSHDQLNGRMMPWKQPLVVHGELIACSECGAYRGLADPVHP</sequence>
<feature type="region of interest" description="Disordered" evidence="1">
    <location>
        <begin position="1"/>
        <end position="33"/>
    </location>
</feature>
<organism evidence="2 3">
    <name type="scientific">Streptomyces synnematoformans</name>
    <dbReference type="NCBI Taxonomy" id="415721"/>
    <lineage>
        <taxon>Bacteria</taxon>
        <taxon>Bacillati</taxon>
        <taxon>Actinomycetota</taxon>
        <taxon>Actinomycetes</taxon>
        <taxon>Kitasatosporales</taxon>
        <taxon>Streptomycetaceae</taxon>
        <taxon>Streptomyces</taxon>
    </lineage>
</organism>
<comment type="caution">
    <text evidence="2">The sequence shown here is derived from an EMBL/GenBank/DDBJ whole genome shotgun (WGS) entry which is preliminary data.</text>
</comment>
<accession>A0ABN2AGE0</accession>